<dbReference type="PANTHER" id="PTHR33941:SF11">
    <property type="entry name" value="BACTERIAL MICROCOMPARTMENT SHELL PROTEIN PDUJ"/>
    <property type="match status" value="1"/>
</dbReference>
<evidence type="ECO:0000313" key="5">
    <source>
        <dbReference type="EMBL" id="TWT57980.1"/>
    </source>
</evidence>
<comment type="caution">
    <text evidence="5">The sequence shown here is derived from an EMBL/GenBank/DDBJ whole genome shotgun (WGS) entry which is preliminary data.</text>
</comment>
<dbReference type="Pfam" id="PF00936">
    <property type="entry name" value="BMC"/>
    <property type="match status" value="1"/>
</dbReference>
<dbReference type="InterPro" id="IPR000249">
    <property type="entry name" value="BMC_dom"/>
</dbReference>
<proteinExistence type="inferred from homology"/>
<keyword evidence="6" id="KW-1185">Reference proteome</keyword>
<dbReference type="SMART" id="SM00877">
    <property type="entry name" value="BMC"/>
    <property type="match status" value="1"/>
</dbReference>
<evidence type="ECO:0000313" key="6">
    <source>
        <dbReference type="Proteomes" id="UP000317243"/>
    </source>
</evidence>
<dbReference type="PANTHER" id="PTHR33941">
    <property type="entry name" value="PROPANEDIOL UTILIZATION PROTEIN PDUA"/>
    <property type="match status" value="1"/>
</dbReference>
<accession>A0A5C5X4Z8</accession>
<name>A0A5C5X4Z8_9PLAN</name>
<organism evidence="5 6">
    <name type="scientific">Thalassoglobus neptunius</name>
    <dbReference type="NCBI Taxonomy" id="1938619"/>
    <lineage>
        <taxon>Bacteria</taxon>
        <taxon>Pseudomonadati</taxon>
        <taxon>Planctomycetota</taxon>
        <taxon>Planctomycetia</taxon>
        <taxon>Planctomycetales</taxon>
        <taxon>Planctomycetaceae</taxon>
        <taxon>Thalassoglobus</taxon>
    </lineage>
</organism>
<dbReference type="InterPro" id="IPR037233">
    <property type="entry name" value="CcmK-like_sf"/>
</dbReference>
<dbReference type="InterPro" id="IPR050575">
    <property type="entry name" value="BMC_shell"/>
</dbReference>
<comment type="subcellular location">
    <subcellularLocation>
        <location evidence="1">Bacterial microcompartment</location>
    </subcellularLocation>
</comment>
<evidence type="ECO:0000256" key="3">
    <source>
        <dbReference type="PROSITE-ProRule" id="PRU01278"/>
    </source>
</evidence>
<dbReference type="AlphaFoldDB" id="A0A5C5X4Z8"/>
<evidence type="ECO:0000256" key="2">
    <source>
        <dbReference type="ARBA" id="ARBA00024446"/>
    </source>
</evidence>
<dbReference type="Proteomes" id="UP000317243">
    <property type="component" value="Unassembled WGS sequence"/>
</dbReference>
<dbReference type="SUPFAM" id="SSF143414">
    <property type="entry name" value="CcmK-like"/>
    <property type="match status" value="1"/>
</dbReference>
<evidence type="ECO:0000256" key="1">
    <source>
        <dbReference type="ARBA" id="ARBA00024322"/>
    </source>
</evidence>
<reference evidence="5 6" key="1">
    <citation type="submission" date="2019-02" db="EMBL/GenBank/DDBJ databases">
        <title>Deep-cultivation of Planctomycetes and their phenomic and genomic characterization uncovers novel biology.</title>
        <authorList>
            <person name="Wiegand S."/>
            <person name="Jogler M."/>
            <person name="Boedeker C."/>
            <person name="Pinto D."/>
            <person name="Vollmers J."/>
            <person name="Rivas-Marin E."/>
            <person name="Kohn T."/>
            <person name="Peeters S.H."/>
            <person name="Heuer A."/>
            <person name="Rast P."/>
            <person name="Oberbeckmann S."/>
            <person name="Bunk B."/>
            <person name="Jeske O."/>
            <person name="Meyerdierks A."/>
            <person name="Storesund J.E."/>
            <person name="Kallscheuer N."/>
            <person name="Luecker S."/>
            <person name="Lage O.M."/>
            <person name="Pohl T."/>
            <person name="Merkel B.J."/>
            <person name="Hornburger P."/>
            <person name="Mueller R.-W."/>
            <person name="Bruemmer F."/>
            <person name="Labrenz M."/>
            <person name="Spormann A.M."/>
            <person name="Op Den Camp H."/>
            <person name="Overmann J."/>
            <person name="Amann R."/>
            <person name="Jetten M.S.M."/>
            <person name="Mascher T."/>
            <person name="Medema M.H."/>
            <person name="Devos D.P."/>
            <person name="Kaster A.-K."/>
            <person name="Ovreas L."/>
            <person name="Rohde M."/>
            <person name="Galperin M.Y."/>
            <person name="Jogler C."/>
        </authorList>
    </citation>
    <scope>NUCLEOTIDE SEQUENCE [LARGE SCALE GENOMIC DNA]</scope>
    <source>
        <strain evidence="5 6">KOR42</strain>
    </source>
</reference>
<evidence type="ECO:0000259" key="4">
    <source>
        <dbReference type="PROSITE" id="PS51930"/>
    </source>
</evidence>
<dbReference type="Gene3D" id="3.30.70.1710">
    <property type="match status" value="1"/>
</dbReference>
<dbReference type="CDD" id="cd07045">
    <property type="entry name" value="BMC_CcmK_like"/>
    <property type="match status" value="1"/>
</dbReference>
<dbReference type="InterPro" id="IPR044872">
    <property type="entry name" value="CcmK/CsoS1_BMC"/>
</dbReference>
<dbReference type="OrthoDB" id="9812608at2"/>
<keyword evidence="2" id="KW-1283">Bacterial microcompartment</keyword>
<dbReference type="PROSITE" id="PS51930">
    <property type="entry name" value="BMC_2"/>
    <property type="match status" value="1"/>
</dbReference>
<dbReference type="EMBL" id="SIHI01000001">
    <property type="protein sequence ID" value="TWT57980.1"/>
    <property type="molecule type" value="Genomic_DNA"/>
</dbReference>
<dbReference type="RefSeq" id="WP_146508067.1">
    <property type="nucleotide sequence ID" value="NZ_SIHI01000001.1"/>
</dbReference>
<protein>
    <submittedName>
        <fullName evidence="5">Propanediol utilization protein PduA</fullName>
    </submittedName>
</protein>
<sequence>MAKVSEALGMIETKGLICLIEAADSALKAANVEMVGWEKVGSGLVTIFLTGDVAAVKAAVDAGAGAASKIGEVVSVQVIPRPHEELAAILPSKKVAASK</sequence>
<comment type="similarity">
    <text evidence="3">Belongs to the bacterial microcompartments protein family.</text>
</comment>
<dbReference type="GO" id="GO:0031469">
    <property type="term" value="C:bacterial microcompartment"/>
    <property type="evidence" value="ECO:0007669"/>
    <property type="project" value="UniProtKB-SubCell"/>
</dbReference>
<gene>
    <name evidence="5" type="primary">pduA_1</name>
    <name evidence="5" type="ORF">KOR42_13480</name>
</gene>
<feature type="domain" description="BMC" evidence="4">
    <location>
        <begin position="7"/>
        <end position="91"/>
    </location>
</feature>